<feature type="transmembrane region" description="Helical" evidence="7">
    <location>
        <begin position="50"/>
        <end position="73"/>
    </location>
</feature>
<feature type="signal peptide" evidence="8">
    <location>
        <begin position="1"/>
        <end position="34"/>
    </location>
</feature>
<feature type="transmembrane region" description="Helical" evidence="7">
    <location>
        <begin position="80"/>
        <end position="97"/>
    </location>
</feature>
<dbReference type="Proteomes" id="UP001589654">
    <property type="component" value="Unassembled WGS sequence"/>
</dbReference>
<keyword evidence="5 7" id="KW-1133">Transmembrane helix</keyword>
<dbReference type="InterPro" id="IPR051907">
    <property type="entry name" value="DoxX-like_oxidoreductase"/>
</dbReference>
<dbReference type="RefSeq" id="WP_290247712.1">
    <property type="nucleotide sequence ID" value="NZ_JAUFQT010000001.1"/>
</dbReference>
<evidence type="ECO:0000256" key="2">
    <source>
        <dbReference type="ARBA" id="ARBA00006679"/>
    </source>
</evidence>
<evidence type="ECO:0000256" key="1">
    <source>
        <dbReference type="ARBA" id="ARBA00004651"/>
    </source>
</evidence>
<keyword evidence="10" id="KW-1185">Reference proteome</keyword>
<evidence type="ECO:0000256" key="8">
    <source>
        <dbReference type="SAM" id="SignalP"/>
    </source>
</evidence>
<reference evidence="9 10" key="1">
    <citation type="submission" date="2024-09" db="EMBL/GenBank/DDBJ databases">
        <authorList>
            <person name="Sun Q."/>
            <person name="Mori K."/>
        </authorList>
    </citation>
    <scope>NUCLEOTIDE SEQUENCE [LARGE SCALE GENOMIC DNA]</scope>
    <source>
        <strain evidence="9 10">CECT 7682</strain>
    </source>
</reference>
<keyword evidence="3" id="KW-1003">Cell membrane</keyword>
<evidence type="ECO:0000256" key="5">
    <source>
        <dbReference type="ARBA" id="ARBA00022989"/>
    </source>
</evidence>
<organism evidence="9 10">
    <name type="scientific">Echinicola jeungdonensis</name>
    <dbReference type="NCBI Taxonomy" id="709343"/>
    <lineage>
        <taxon>Bacteria</taxon>
        <taxon>Pseudomonadati</taxon>
        <taxon>Bacteroidota</taxon>
        <taxon>Cytophagia</taxon>
        <taxon>Cytophagales</taxon>
        <taxon>Cyclobacteriaceae</taxon>
        <taxon>Echinicola</taxon>
    </lineage>
</organism>
<name>A0ABV5J7G5_9BACT</name>
<keyword evidence="8" id="KW-0732">Signal</keyword>
<accession>A0ABV5J7G5</accession>
<feature type="chain" id="PRO_5045179380" evidence="8">
    <location>
        <begin position="35"/>
        <end position="138"/>
    </location>
</feature>
<dbReference type="InterPro" id="IPR032808">
    <property type="entry name" value="DoxX"/>
</dbReference>
<evidence type="ECO:0000256" key="4">
    <source>
        <dbReference type="ARBA" id="ARBA00022692"/>
    </source>
</evidence>
<comment type="subcellular location">
    <subcellularLocation>
        <location evidence="1">Cell membrane</location>
        <topology evidence="1">Multi-pass membrane protein</topology>
    </subcellularLocation>
</comment>
<proteinExistence type="inferred from homology"/>
<keyword evidence="6 7" id="KW-0472">Membrane</keyword>
<feature type="transmembrane region" description="Helical" evidence="7">
    <location>
        <begin position="109"/>
        <end position="128"/>
    </location>
</feature>
<sequence length="138" mass="15310">MKNFLFSNNPIATNIALLLVRVSAAAMMMTHGWAKITKFSEYLTQFPDPLGIGTATSLQLTIFAEFFCSILLALGFMSRLAIIPMAITMLVAAFVIHGGDPFADKELSLLYLVIFILLFMRGPGNISMDAQIVKKRRY</sequence>
<evidence type="ECO:0000313" key="10">
    <source>
        <dbReference type="Proteomes" id="UP001589654"/>
    </source>
</evidence>
<keyword evidence="4 7" id="KW-0812">Transmembrane</keyword>
<dbReference type="PANTHER" id="PTHR33452">
    <property type="entry name" value="OXIDOREDUCTASE CATD-RELATED"/>
    <property type="match status" value="1"/>
</dbReference>
<dbReference type="EMBL" id="JBHMEW010000061">
    <property type="protein sequence ID" value="MFB9212422.1"/>
    <property type="molecule type" value="Genomic_DNA"/>
</dbReference>
<protein>
    <submittedName>
        <fullName evidence="9">DoxX family protein</fullName>
    </submittedName>
</protein>
<gene>
    <name evidence="9" type="ORF">ACFFUR_11450</name>
</gene>
<dbReference type="Pfam" id="PF07681">
    <property type="entry name" value="DoxX"/>
    <property type="match status" value="1"/>
</dbReference>
<dbReference type="PANTHER" id="PTHR33452:SF1">
    <property type="entry name" value="INNER MEMBRANE PROTEIN YPHA-RELATED"/>
    <property type="match status" value="1"/>
</dbReference>
<comment type="caution">
    <text evidence="9">The sequence shown here is derived from an EMBL/GenBank/DDBJ whole genome shotgun (WGS) entry which is preliminary data.</text>
</comment>
<evidence type="ECO:0000256" key="6">
    <source>
        <dbReference type="ARBA" id="ARBA00023136"/>
    </source>
</evidence>
<evidence type="ECO:0000313" key="9">
    <source>
        <dbReference type="EMBL" id="MFB9212422.1"/>
    </source>
</evidence>
<evidence type="ECO:0000256" key="7">
    <source>
        <dbReference type="SAM" id="Phobius"/>
    </source>
</evidence>
<evidence type="ECO:0000256" key="3">
    <source>
        <dbReference type="ARBA" id="ARBA00022475"/>
    </source>
</evidence>
<comment type="similarity">
    <text evidence="2">Belongs to the DoxX family.</text>
</comment>